<keyword evidence="3" id="KW-0269">Exonuclease</keyword>
<dbReference type="OrthoDB" id="2093442at2759"/>
<name>A0A835ZBJ0_9STRA</name>
<dbReference type="SUPFAM" id="SSF56219">
    <property type="entry name" value="DNase I-like"/>
    <property type="match status" value="1"/>
</dbReference>
<keyword evidence="3" id="KW-0378">Hydrolase</keyword>
<evidence type="ECO:0000313" key="3">
    <source>
        <dbReference type="EMBL" id="KAG5185898.1"/>
    </source>
</evidence>
<organism evidence="3 4">
    <name type="scientific">Tribonema minus</name>
    <dbReference type="NCBI Taxonomy" id="303371"/>
    <lineage>
        <taxon>Eukaryota</taxon>
        <taxon>Sar</taxon>
        <taxon>Stramenopiles</taxon>
        <taxon>Ochrophyta</taxon>
        <taxon>PX clade</taxon>
        <taxon>Xanthophyceae</taxon>
        <taxon>Tribonematales</taxon>
        <taxon>Tribonemataceae</taxon>
        <taxon>Tribonema</taxon>
    </lineage>
</organism>
<dbReference type="PANTHER" id="PTHR42834">
    <property type="entry name" value="ENDONUCLEASE/EXONUCLEASE/PHOSPHATASE FAMILY PROTEIN (AFU_ORTHOLOGUE AFUA_3G09210)"/>
    <property type="match status" value="1"/>
</dbReference>
<dbReference type="AlphaFoldDB" id="A0A835ZBJ0"/>
<dbReference type="InterPro" id="IPR036691">
    <property type="entry name" value="Endo/exonu/phosph_ase_sf"/>
</dbReference>
<feature type="domain" description="Endonuclease/exonuclease/phosphatase" evidence="2">
    <location>
        <begin position="76"/>
        <end position="357"/>
    </location>
</feature>
<reference evidence="3" key="1">
    <citation type="submission" date="2021-02" db="EMBL/GenBank/DDBJ databases">
        <title>First Annotated Genome of the Yellow-green Alga Tribonema minus.</title>
        <authorList>
            <person name="Mahan K.M."/>
        </authorList>
    </citation>
    <scope>NUCLEOTIDE SEQUENCE</scope>
    <source>
        <strain evidence="3">UTEX B ZZ1240</strain>
    </source>
</reference>
<dbReference type="PANTHER" id="PTHR42834:SF1">
    <property type="entry name" value="ENDONUCLEASE_EXONUCLEASE_PHOSPHATASE FAMILY PROTEIN (AFU_ORTHOLOGUE AFUA_3G09210)"/>
    <property type="match status" value="1"/>
</dbReference>
<dbReference type="Gene3D" id="3.60.10.10">
    <property type="entry name" value="Endonuclease/exonuclease/phosphatase"/>
    <property type="match status" value="1"/>
</dbReference>
<feature type="signal peptide" evidence="1">
    <location>
        <begin position="1"/>
        <end position="22"/>
    </location>
</feature>
<dbReference type="InterPro" id="IPR005135">
    <property type="entry name" value="Endo/exonuclease/phosphatase"/>
</dbReference>
<gene>
    <name evidence="3" type="ORF">JKP88DRAFT_207563</name>
</gene>
<protein>
    <submittedName>
        <fullName evidence="3">Endonuclease/exonuclease/phosphatase</fullName>
    </submittedName>
</protein>
<keyword evidence="3" id="KW-0540">Nuclease</keyword>
<keyword evidence="1" id="KW-0732">Signal</keyword>
<sequence>MGLRRGRCCCAVVLSAAVLSSAADPKAYCPKVPREPGDRRPNPDRLRIVALNAEYLMYDVDSGCQEAWHGCPWMDAQHAKHHLENVAKAIASLDADIISLAEVRSCAELRALAALLPGGYAPYMVDGRDTYTAQNVGLLTRVDPVADVWRTNARAAYPIEGSVCGYSSSGGGGGVDDDGSTYGVSKNYVAQLALFGGDLKIAVVGLHLLAHPGSVERCARREAQASVLRATVEALAAGGAEVIALGDFNDFDAIAPGESAGDACSGGIGGGGSGCGGGAAQLYNLCARVPARTRFSAWWDKDQDCTIDGAAELSLLDHVLVTEGLAGAVAGVRIAHEYGPFRGQKACVNSDAYVSDHWPIVVDFDLSRVPRGGGSAAACATQ</sequence>
<feature type="chain" id="PRO_5032522554" evidence="1">
    <location>
        <begin position="23"/>
        <end position="382"/>
    </location>
</feature>
<proteinExistence type="predicted"/>
<dbReference type="GO" id="GO:0004527">
    <property type="term" value="F:exonuclease activity"/>
    <property type="evidence" value="ECO:0007669"/>
    <property type="project" value="UniProtKB-KW"/>
</dbReference>
<evidence type="ECO:0000313" key="4">
    <source>
        <dbReference type="Proteomes" id="UP000664859"/>
    </source>
</evidence>
<keyword evidence="3" id="KW-0255">Endonuclease</keyword>
<dbReference type="Pfam" id="PF03372">
    <property type="entry name" value="Exo_endo_phos"/>
    <property type="match status" value="1"/>
</dbReference>
<keyword evidence="4" id="KW-1185">Reference proteome</keyword>
<dbReference type="Proteomes" id="UP000664859">
    <property type="component" value="Unassembled WGS sequence"/>
</dbReference>
<dbReference type="EMBL" id="JAFCMP010000117">
    <property type="protein sequence ID" value="KAG5185898.1"/>
    <property type="molecule type" value="Genomic_DNA"/>
</dbReference>
<evidence type="ECO:0000256" key="1">
    <source>
        <dbReference type="SAM" id="SignalP"/>
    </source>
</evidence>
<accession>A0A835ZBJ0</accession>
<comment type="caution">
    <text evidence="3">The sequence shown here is derived from an EMBL/GenBank/DDBJ whole genome shotgun (WGS) entry which is preliminary data.</text>
</comment>
<evidence type="ECO:0000259" key="2">
    <source>
        <dbReference type="Pfam" id="PF03372"/>
    </source>
</evidence>
<dbReference type="GO" id="GO:0004519">
    <property type="term" value="F:endonuclease activity"/>
    <property type="evidence" value="ECO:0007669"/>
    <property type="project" value="UniProtKB-KW"/>
</dbReference>